<feature type="transmembrane region" description="Helical" evidence="1">
    <location>
        <begin position="34"/>
        <end position="54"/>
    </location>
</feature>
<gene>
    <name evidence="4" type="ORF">AELLOGFF_00306</name>
</gene>
<evidence type="ECO:0000259" key="3">
    <source>
        <dbReference type="Pfam" id="PF21537"/>
    </source>
</evidence>
<dbReference type="InterPro" id="IPR052955">
    <property type="entry name" value="UPF0703_membrane_permease"/>
</dbReference>
<feature type="domain" description="DUF1980" evidence="3">
    <location>
        <begin position="144"/>
        <end position="237"/>
    </location>
</feature>
<evidence type="ECO:0000256" key="1">
    <source>
        <dbReference type="SAM" id="Phobius"/>
    </source>
</evidence>
<dbReference type="Pfam" id="PF09323">
    <property type="entry name" value="DUF1980"/>
    <property type="match status" value="1"/>
</dbReference>
<evidence type="ECO:0000259" key="2">
    <source>
        <dbReference type="Pfam" id="PF09323"/>
    </source>
</evidence>
<dbReference type="AlphaFoldDB" id="A0A5S9MVH3"/>
<dbReference type="RefSeq" id="WP_159228650.1">
    <property type="nucleotide sequence ID" value="NZ_CACSIP010000001.1"/>
</dbReference>
<keyword evidence="1" id="KW-0812">Transmembrane</keyword>
<evidence type="ECO:0000313" key="4">
    <source>
        <dbReference type="EMBL" id="CAA0081055.1"/>
    </source>
</evidence>
<dbReference type="NCBIfam" id="TIGR03943">
    <property type="entry name" value="TIGR03943 family putative permease subunit"/>
    <property type="match status" value="1"/>
</dbReference>
<dbReference type="EMBL" id="CACSIP010000001">
    <property type="protein sequence ID" value="CAA0081055.1"/>
    <property type="molecule type" value="Genomic_DNA"/>
</dbReference>
<dbReference type="InterPro" id="IPR015402">
    <property type="entry name" value="DUF1980"/>
</dbReference>
<keyword evidence="1" id="KW-0472">Membrane</keyword>
<evidence type="ECO:0000313" key="5">
    <source>
        <dbReference type="Proteomes" id="UP000430146"/>
    </source>
</evidence>
<evidence type="ECO:0008006" key="6">
    <source>
        <dbReference type="Google" id="ProtNLM"/>
    </source>
</evidence>
<dbReference type="Proteomes" id="UP000430146">
    <property type="component" value="Unassembled WGS sequence"/>
</dbReference>
<reference evidence="4 5" key="1">
    <citation type="submission" date="2019-11" db="EMBL/GenBank/DDBJ databases">
        <authorList>
            <person name="Holert J."/>
        </authorList>
    </citation>
    <scope>NUCLEOTIDE SEQUENCE [LARGE SCALE GENOMIC DNA]</scope>
    <source>
        <strain evidence="4">BC8_1</strain>
    </source>
</reference>
<feature type="transmembrane region" description="Helical" evidence="1">
    <location>
        <begin position="7"/>
        <end position="28"/>
    </location>
</feature>
<organism evidence="4 5">
    <name type="scientific">Mycolicibacterium vanbaalenii</name>
    <name type="common">Mycobacterium vanbaalenii</name>
    <dbReference type="NCBI Taxonomy" id="110539"/>
    <lineage>
        <taxon>Bacteria</taxon>
        <taxon>Bacillati</taxon>
        <taxon>Actinomycetota</taxon>
        <taxon>Actinomycetes</taxon>
        <taxon>Mycobacteriales</taxon>
        <taxon>Mycobacteriaceae</taxon>
        <taxon>Mycolicibacterium</taxon>
    </lineage>
</organism>
<dbReference type="PANTHER" id="PTHR40047:SF1">
    <property type="entry name" value="UPF0703 PROTEIN YCGQ"/>
    <property type="match status" value="1"/>
</dbReference>
<feature type="transmembrane region" description="Helical" evidence="1">
    <location>
        <begin position="75"/>
        <end position="94"/>
    </location>
</feature>
<dbReference type="PANTHER" id="PTHR40047">
    <property type="entry name" value="UPF0703 PROTEIN YCGQ"/>
    <property type="match status" value="1"/>
</dbReference>
<accession>A0A5S9MVH3</accession>
<protein>
    <recommendedName>
        <fullName evidence="6">TIGR03943 family protein</fullName>
    </recommendedName>
</protein>
<name>A0A5S9MVH3_MYCVN</name>
<proteinExistence type="predicted"/>
<dbReference type="InterPro" id="IPR048493">
    <property type="entry name" value="DUF1980_N"/>
</dbReference>
<dbReference type="OrthoDB" id="359029at2"/>
<feature type="domain" description="DUF1980" evidence="2">
    <location>
        <begin position="9"/>
        <end position="93"/>
    </location>
</feature>
<keyword evidence="1" id="KW-1133">Transmembrane helix</keyword>
<dbReference type="InterPro" id="IPR048447">
    <property type="entry name" value="DUF1980_C"/>
</dbReference>
<keyword evidence="5" id="KW-1185">Reference proteome</keyword>
<dbReference type="Pfam" id="PF21537">
    <property type="entry name" value="DUF1980_C"/>
    <property type="match status" value="1"/>
</dbReference>
<sequence>MSRETENAVLLLVGVCTMIITVTGAYTRYVRPSLQPWLLASAVVLIALAVVSIARDVRRGPERHDHDDHGHSSKVVWLLVLPIGLLGFVVPPALGAQSQLRTVNEVSTDVLRRPYPPLPDERAPEISLPELLVRNARDSAGSLNDRLVTVTGFTMKDGDRTDLGRIVILCCAADGQLARITLGGPAAGNAADLPDGTWVRVEGKVATGQHDSSLRTIPTMVVSMVQQIEPPANTYVY</sequence>